<gene>
    <name evidence="14" type="primary">alaS</name>
    <name evidence="14" type="ORF">ENH69_00530</name>
</gene>
<dbReference type="SUPFAM" id="SSF101353">
    <property type="entry name" value="Putative anticodon-binding domain of alanyl-tRNA synthetase (AlaRS)"/>
    <property type="match status" value="1"/>
</dbReference>
<dbReference type="GO" id="GO:0005524">
    <property type="term" value="F:ATP binding"/>
    <property type="evidence" value="ECO:0007669"/>
    <property type="project" value="UniProtKB-KW"/>
</dbReference>
<reference evidence="14" key="1">
    <citation type="journal article" date="2020" name="mSystems">
        <title>Genome- and Community-Level Interaction Insights into Carbon Utilization and Element Cycling Functions of Hydrothermarchaeota in Hydrothermal Sediment.</title>
        <authorList>
            <person name="Zhou Z."/>
            <person name="Liu Y."/>
            <person name="Xu W."/>
            <person name="Pan J."/>
            <person name="Luo Z.H."/>
            <person name="Li M."/>
        </authorList>
    </citation>
    <scope>NUCLEOTIDE SEQUENCE [LARGE SCALE GENOMIC DNA]</scope>
    <source>
        <strain evidence="14">HyVt-329</strain>
    </source>
</reference>
<dbReference type="SUPFAM" id="SSF55681">
    <property type="entry name" value="Class II aaRS and biotin synthetases"/>
    <property type="match status" value="1"/>
</dbReference>
<evidence type="ECO:0000256" key="3">
    <source>
        <dbReference type="ARBA" id="ARBA00017959"/>
    </source>
</evidence>
<comment type="caution">
    <text evidence="14">The sequence shown here is derived from an EMBL/GenBank/DDBJ whole genome shotgun (WGS) entry which is preliminary data.</text>
</comment>
<sequence length="858" mass="97102">LFTIAGMVPLKAFFLGEEKPPASRLASCQLCFRTNDLEKVGETSYHHTLFEMLGNFSLGDYFKKEACQWSWEFVVKKLGLSEHRIWITVFKEDDETYQIWKEIGIPPSRILRKGEEENFWSLGEVGPCGPDTEIFFDRGGECGCSGMRCSPGCNKCSRWVEIWNLVFMQFNRDKEGKLSPLPSKNIDTGMGLERVASVLQGVESDYDTDLFTPILTWLKDMLPEKIKEEKSLRVIADHLRALTFLLGARILPSNVGRGYVIRRILRRAYRFGRKLRLRDTFLSEGVPIIIGMMEQPYPHLKDMQKQIVSLVQAEEKSFRTTLNRGIPIVRGVFRRTKKDSKMVSGENVLILSDTYGMPAEVIKDMAWEEGLRVDMKEYKRLMDKQKERSRKQTLKINVNEMVRIGDKVSVAASDVIGVAGRISEKLKLEHNLHTAKIFQGHRKLKLNTTLIAIIKEGREVEKIKDGEAELILFSTSFYPEGGGQIGDRGKIFNEAGCAEVLDTQRIDDQIILHQVRMLKGELKKASRVVAEVNEKRRKAVARAHTATHLLQAALREVLGETVKQSGSLVGENRLRFDFSYFSPSNDEQLKKISSLINEKIRENLSVAVKEMGLKEAQKKGAIAHFESKYKEKVRLVTIGKFSQEVCGGTHLSSTGEIGIFRIINESSIASGIRRIEALVGEKALQLVEEKESLLRKISDLLETGESTILARIEEKNHKLQEQREQMKEWQKRLAEIEMQNLMQQASRVRDIKLITGEWQNLSPEILRQAAEKLKVKLKKGIVVLASIAQKEAFLVVASTQKELPADEIIKEVCRIAGGNGGGRWDFAQGGTSLPHKVDQALKEVPLIIEKILSRQGAG</sequence>
<dbReference type="PROSITE" id="PS50860">
    <property type="entry name" value="AA_TRNA_LIGASE_II_ALA"/>
    <property type="match status" value="1"/>
</dbReference>
<dbReference type="InterPro" id="IPR003156">
    <property type="entry name" value="DHHA1_dom"/>
</dbReference>
<dbReference type="SUPFAM" id="SSF55186">
    <property type="entry name" value="ThrRS/AlaRS common domain"/>
    <property type="match status" value="1"/>
</dbReference>
<comment type="similarity">
    <text evidence="1">Belongs to the class-II aminoacyl-tRNA synthetase family.</text>
</comment>
<protein>
    <recommendedName>
        <fullName evidence="3 11">Alanine--tRNA ligase</fullName>
        <ecNumber evidence="2 11">6.1.1.7</ecNumber>
    </recommendedName>
</protein>
<dbReference type="GO" id="GO:0006419">
    <property type="term" value="P:alanyl-tRNA aminoacylation"/>
    <property type="evidence" value="ECO:0007669"/>
    <property type="project" value="UniProtKB-UniRule"/>
</dbReference>
<evidence type="ECO:0000259" key="13">
    <source>
        <dbReference type="PROSITE" id="PS50860"/>
    </source>
</evidence>
<dbReference type="InterPro" id="IPR018164">
    <property type="entry name" value="Ala-tRNA-synth_IIc_N"/>
</dbReference>
<dbReference type="FunFam" id="3.10.310.40:FF:000001">
    <property type="entry name" value="Alanine--tRNA ligase"/>
    <property type="match status" value="1"/>
</dbReference>
<dbReference type="PRINTS" id="PR00980">
    <property type="entry name" value="TRNASYNTHALA"/>
</dbReference>
<evidence type="ECO:0000256" key="9">
    <source>
        <dbReference type="ARBA" id="ARBA00022917"/>
    </source>
</evidence>
<feature type="domain" description="Alanyl-transfer RNA synthetases family profile" evidence="13">
    <location>
        <begin position="1"/>
        <end position="689"/>
    </location>
</feature>
<dbReference type="Gene3D" id="3.30.930.10">
    <property type="entry name" value="Bira Bifunctional Protein, Domain 2"/>
    <property type="match status" value="1"/>
</dbReference>
<evidence type="ECO:0000256" key="5">
    <source>
        <dbReference type="ARBA" id="ARBA00022598"/>
    </source>
</evidence>
<keyword evidence="12" id="KW-0175">Coiled coil</keyword>
<dbReference type="EC" id="6.1.1.7" evidence="2 11"/>
<dbReference type="SUPFAM" id="SSF50447">
    <property type="entry name" value="Translation proteins"/>
    <property type="match status" value="1"/>
</dbReference>
<keyword evidence="10" id="KW-0030">Aminoacyl-tRNA synthetase</keyword>
<keyword evidence="4" id="KW-0820">tRNA-binding</keyword>
<dbReference type="InterPro" id="IPR002318">
    <property type="entry name" value="Ala-tRNA-lgiase_IIc"/>
</dbReference>
<name>A0A7C1RK03_UNCAE</name>
<dbReference type="InterPro" id="IPR018163">
    <property type="entry name" value="Thr/Ala-tRNA-synth_IIc_edit"/>
</dbReference>
<dbReference type="HAMAP" id="MF_00036_B">
    <property type="entry name" value="Ala_tRNA_synth_B"/>
    <property type="match status" value="1"/>
</dbReference>
<evidence type="ECO:0000256" key="1">
    <source>
        <dbReference type="ARBA" id="ARBA00008226"/>
    </source>
</evidence>
<keyword evidence="8" id="KW-0694">RNA-binding</keyword>
<dbReference type="SMART" id="SM00863">
    <property type="entry name" value="tRNA_SAD"/>
    <property type="match status" value="1"/>
</dbReference>
<dbReference type="CDD" id="cd00673">
    <property type="entry name" value="AlaRS_core"/>
    <property type="match status" value="1"/>
</dbReference>
<dbReference type="EMBL" id="DRFT01000037">
    <property type="protein sequence ID" value="HDZ49688.1"/>
    <property type="molecule type" value="Genomic_DNA"/>
</dbReference>
<dbReference type="InterPro" id="IPR018165">
    <property type="entry name" value="Ala-tRNA-synth_IIc_core"/>
</dbReference>
<feature type="coiled-coil region" evidence="12">
    <location>
        <begin position="515"/>
        <end position="542"/>
    </location>
</feature>
<proteinExistence type="inferred from homology"/>
<keyword evidence="5 14" id="KW-0436">Ligase</keyword>
<dbReference type="PANTHER" id="PTHR11777:SF9">
    <property type="entry name" value="ALANINE--TRNA LIGASE, CYTOPLASMIC"/>
    <property type="match status" value="1"/>
</dbReference>
<organism evidence="14">
    <name type="scientific">Aerophobetes bacterium</name>
    <dbReference type="NCBI Taxonomy" id="2030807"/>
    <lineage>
        <taxon>Bacteria</taxon>
        <taxon>Candidatus Aerophobota</taxon>
    </lineage>
</organism>
<evidence type="ECO:0000256" key="6">
    <source>
        <dbReference type="ARBA" id="ARBA00022741"/>
    </source>
</evidence>
<evidence type="ECO:0000256" key="7">
    <source>
        <dbReference type="ARBA" id="ARBA00022840"/>
    </source>
</evidence>
<dbReference type="Gene3D" id="3.30.54.20">
    <property type="match status" value="1"/>
</dbReference>
<dbReference type="GO" id="GO:0002161">
    <property type="term" value="F:aminoacyl-tRNA deacylase activity"/>
    <property type="evidence" value="ECO:0007669"/>
    <property type="project" value="TreeGrafter"/>
</dbReference>
<dbReference type="InterPro" id="IPR018162">
    <property type="entry name" value="Ala-tRNA-ligase_IIc_anticod-bd"/>
</dbReference>
<dbReference type="NCBIfam" id="TIGR00344">
    <property type="entry name" value="alaS"/>
    <property type="match status" value="1"/>
</dbReference>
<keyword evidence="9" id="KW-0648">Protein biosynthesis</keyword>
<dbReference type="Pfam" id="PF02272">
    <property type="entry name" value="DHHA1"/>
    <property type="match status" value="1"/>
</dbReference>
<feature type="non-terminal residue" evidence="14">
    <location>
        <position position="1"/>
    </location>
</feature>
<keyword evidence="7" id="KW-0067">ATP-binding</keyword>
<dbReference type="Gene3D" id="3.30.980.10">
    <property type="entry name" value="Threonyl-trna Synthetase, Chain A, domain 2"/>
    <property type="match status" value="1"/>
</dbReference>
<evidence type="ECO:0000256" key="10">
    <source>
        <dbReference type="ARBA" id="ARBA00023146"/>
    </source>
</evidence>
<dbReference type="GO" id="GO:0005829">
    <property type="term" value="C:cytosol"/>
    <property type="evidence" value="ECO:0007669"/>
    <property type="project" value="TreeGrafter"/>
</dbReference>
<evidence type="ECO:0000256" key="4">
    <source>
        <dbReference type="ARBA" id="ARBA00022555"/>
    </source>
</evidence>
<evidence type="ECO:0000256" key="2">
    <source>
        <dbReference type="ARBA" id="ARBA00013168"/>
    </source>
</evidence>
<evidence type="ECO:0000256" key="8">
    <source>
        <dbReference type="ARBA" id="ARBA00022884"/>
    </source>
</evidence>
<evidence type="ECO:0000256" key="12">
    <source>
        <dbReference type="SAM" id="Coils"/>
    </source>
</evidence>
<dbReference type="Gene3D" id="3.10.310.40">
    <property type="match status" value="1"/>
</dbReference>
<evidence type="ECO:0000256" key="11">
    <source>
        <dbReference type="NCBIfam" id="TIGR00344"/>
    </source>
</evidence>
<evidence type="ECO:0000313" key="14">
    <source>
        <dbReference type="EMBL" id="HDZ49688.1"/>
    </source>
</evidence>
<keyword evidence="6" id="KW-0547">Nucleotide-binding</keyword>
<accession>A0A7C1RK03</accession>
<dbReference type="InterPro" id="IPR012947">
    <property type="entry name" value="tRNA_SAD"/>
</dbReference>
<dbReference type="GO" id="GO:0004813">
    <property type="term" value="F:alanine-tRNA ligase activity"/>
    <property type="evidence" value="ECO:0007669"/>
    <property type="project" value="UniProtKB-UniRule"/>
</dbReference>
<dbReference type="AlphaFoldDB" id="A0A7C1RK03"/>
<dbReference type="InterPro" id="IPR009000">
    <property type="entry name" value="Transl_B-barrel_sf"/>
</dbReference>
<feature type="coiled-coil region" evidence="12">
    <location>
        <begin position="683"/>
        <end position="739"/>
    </location>
</feature>
<dbReference type="Gene3D" id="2.40.30.130">
    <property type="match status" value="1"/>
</dbReference>
<dbReference type="PANTHER" id="PTHR11777">
    <property type="entry name" value="ALANYL-TRNA SYNTHETASE"/>
    <property type="match status" value="1"/>
</dbReference>
<dbReference type="Proteomes" id="UP000885667">
    <property type="component" value="Unassembled WGS sequence"/>
</dbReference>
<dbReference type="FunFam" id="3.30.980.10:FF:000004">
    <property type="entry name" value="Alanine--tRNA ligase, cytoplasmic"/>
    <property type="match status" value="1"/>
</dbReference>
<dbReference type="InterPro" id="IPR045864">
    <property type="entry name" value="aa-tRNA-synth_II/BPL/LPL"/>
</dbReference>
<dbReference type="Pfam" id="PF07973">
    <property type="entry name" value="tRNA_SAD"/>
    <property type="match status" value="1"/>
</dbReference>
<dbReference type="InterPro" id="IPR050058">
    <property type="entry name" value="Ala-tRNA_ligase"/>
</dbReference>
<dbReference type="GO" id="GO:0000049">
    <property type="term" value="F:tRNA binding"/>
    <property type="evidence" value="ECO:0007669"/>
    <property type="project" value="UniProtKB-KW"/>
</dbReference>
<dbReference type="InterPro" id="IPR023033">
    <property type="entry name" value="Ala_tRNA_ligase_euk/bac"/>
</dbReference>
<dbReference type="Pfam" id="PF01411">
    <property type="entry name" value="tRNA-synt_2c"/>
    <property type="match status" value="1"/>
</dbReference>